<dbReference type="EMBL" id="JAAMPI010001574">
    <property type="protein sequence ID" value="KAF4624714.1"/>
    <property type="molecule type" value="Genomic_DNA"/>
</dbReference>
<evidence type="ECO:0000256" key="1">
    <source>
        <dbReference type="SAM" id="MobiDB-lite"/>
    </source>
</evidence>
<dbReference type="AlphaFoldDB" id="A0A8H4R9K3"/>
<dbReference type="Proteomes" id="UP000566819">
    <property type="component" value="Unassembled WGS sequence"/>
</dbReference>
<evidence type="ECO:0000313" key="2">
    <source>
        <dbReference type="EMBL" id="KAF4624714.1"/>
    </source>
</evidence>
<proteinExistence type="predicted"/>
<dbReference type="PANTHER" id="PTHR37490:SF2">
    <property type="match status" value="1"/>
</dbReference>
<gene>
    <name evidence="2" type="ORF">G7Y89_g13455</name>
</gene>
<reference evidence="2 3" key="1">
    <citation type="submission" date="2020-03" db="EMBL/GenBank/DDBJ databases">
        <title>Draft Genome Sequence of Cudoniella acicularis.</title>
        <authorList>
            <person name="Buettner E."/>
            <person name="Kellner H."/>
        </authorList>
    </citation>
    <scope>NUCLEOTIDE SEQUENCE [LARGE SCALE GENOMIC DNA]</scope>
    <source>
        <strain evidence="2 3">DSM 108380</strain>
    </source>
</reference>
<comment type="caution">
    <text evidence="2">The sequence shown here is derived from an EMBL/GenBank/DDBJ whole genome shotgun (WGS) entry which is preliminary data.</text>
</comment>
<dbReference type="Pfam" id="PF11913">
    <property type="entry name" value="DUF3431"/>
    <property type="match status" value="1"/>
</dbReference>
<evidence type="ECO:0000313" key="3">
    <source>
        <dbReference type="Proteomes" id="UP000566819"/>
    </source>
</evidence>
<dbReference type="InterPro" id="IPR021838">
    <property type="entry name" value="DUF3431"/>
</dbReference>
<sequence length="450" mass="49284">MFKPGRLQRLLAFTLKPLLAALTLTLLIRSFSSSSPKSTINKGAKFHLSQHLIIASTTTSNLTWLTSLPSKNLPWKPHIYVTDTTTPPANTFTVPINKGNEAMAYLTYIIDNYRSLPDIMFFHHDHHQAWHQSFSSSFELSHLNPTTVLSQGYVSPRCLPGCENIIELSGDVVPLSDLRGTSRDVQIICGFEGEGFKKEFGGVERVEGVACSDRVAEFDEWESAGVDLAFVVWTGGCFENGYNAPSRLEYYLICINRHTIILIPHTNIPQLHITATTDIKAIRIMRGGKRTTCSIRCIPGSVIEEKIGNGEGGTRGDAEEVDGPVDDVQVADGGTGGSKLLSPVYPNVVVPEKVTTELGFRPERSMANPEPGTEMLKRVRVVQEVTAEEICEKEVTRQGVLVVDVVVETAIHSIESLISEPSKSNDSPRPHPVLTAPSHIAAMPSPMSVT</sequence>
<name>A0A8H4R9K3_9HELO</name>
<keyword evidence="3" id="KW-1185">Reference proteome</keyword>
<organism evidence="2 3">
    <name type="scientific">Cudoniella acicularis</name>
    <dbReference type="NCBI Taxonomy" id="354080"/>
    <lineage>
        <taxon>Eukaryota</taxon>
        <taxon>Fungi</taxon>
        <taxon>Dikarya</taxon>
        <taxon>Ascomycota</taxon>
        <taxon>Pezizomycotina</taxon>
        <taxon>Leotiomycetes</taxon>
        <taxon>Helotiales</taxon>
        <taxon>Tricladiaceae</taxon>
        <taxon>Cudoniella</taxon>
    </lineage>
</organism>
<dbReference type="PANTHER" id="PTHR37490">
    <property type="entry name" value="EXPRESSED PROTEIN"/>
    <property type="match status" value="1"/>
</dbReference>
<protein>
    <submittedName>
        <fullName evidence="2">Uncharacterized protein</fullName>
    </submittedName>
</protein>
<feature type="region of interest" description="Disordered" evidence="1">
    <location>
        <begin position="418"/>
        <end position="450"/>
    </location>
</feature>
<dbReference type="OrthoDB" id="426718at2759"/>
<accession>A0A8H4R9K3</accession>